<sequence length="51" mass="5715">MGSAFWAETTHSSFPPSCSPSWLFQKPAVPPIWFKSMRKLISGDYNVSVLP</sequence>
<organism evidence="1 2">
    <name type="scientific">Penicillium roqueforti (strain FM164)</name>
    <dbReference type="NCBI Taxonomy" id="1365484"/>
    <lineage>
        <taxon>Eukaryota</taxon>
        <taxon>Fungi</taxon>
        <taxon>Dikarya</taxon>
        <taxon>Ascomycota</taxon>
        <taxon>Pezizomycotina</taxon>
        <taxon>Eurotiomycetes</taxon>
        <taxon>Eurotiomycetidae</taxon>
        <taxon>Eurotiales</taxon>
        <taxon>Aspergillaceae</taxon>
        <taxon>Penicillium</taxon>
    </lineage>
</organism>
<proteinExistence type="predicted"/>
<keyword evidence="2" id="KW-1185">Reference proteome</keyword>
<gene>
    <name evidence="1" type="ORF">PROQFM164_S01g000598</name>
</gene>
<evidence type="ECO:0000313" key="1">
    <source>
        <dbReference type="EMBL" id="CDM26789.1"/>
    </source>
</evidence>
<evidence type="ECO:0000313" key="2">
    <source>
        <dbReference type="Proteomes" id="UP000030686"/>
    </source>
</evidence>
<protein>
    <submittedName>
        <fullName evidence="1">Genomic scaffold, ProqFM164S01</fullName>
    </submittedName>
</protein>
<dbReference type="AlphaFoldDB" id="W6PXU8"/>
<dbReference type="EMBL" id="HG792015">
    <property type="protein sequence ID" value="CDM26789.1"/>
    <property type="molecule type" value="Genomic_DNA"/>
</dbReference>
<accession>W6PXU8</accession>
<reference evidence="1" key="1">
    <citation type="journal article" date="2014" name="Nat. Commun.">
        <title>Multiple recent horizontal transfers of a large genomic region in cheese making fungi.</title>
        <authorList>
            <person name="Cheeseman K."/>
            <person name="Ropars J."/>
            <person name="Renault P."/>
            <person name="Dupont J."/>
            <person name="Gouzy J."/>
            <person name="Branca A."/>
            <person name="Abraham A.L."/>
            <person name="Ceppi M."/>
            <person name="Conseiller E."/>
            <person name="Debuchy R."/>
            <person name="Malagnac F."/>
            <person name="Goarin A."/>
            <person name="Silar P."/>
            <person name="Lacoste S."/>
            <person name="Sallet E."/>
            <person name="Bensimon A."/>
            <person name="Giraud T."/>
            <person name="Brygoo Y."/>
        </authorList>
    </citation>
    <scope>NUCLEOTIDE SEQUENCE [LARGE SCALE GENOMIC DNA]</scope>
    <source>
        <strain evidence="1">FM164</strain>
    </source>
</reference>
<name>W6PXU8_PENRF</name>
<dbReference type="Proteomes" id="UP000030686">
    <property type="component" value="Unassembled WGS sequence"/>
</dbReference>